<dbReference type="Proteomes" id="UP001489004">
    <property type="component" value="Unassembled WGS sequence"/>
</dbReference>
<dbReference type="EMBL" id="JALJOR010000001">
    <property type="protein sequence ID" value="KAK9829126.1"/>
    <property type="molecule type" value="Genomic_DNA"/>
</dbReference>
<name>A0AAW1R5M2_9CHLO</name>
<evidence type="ECO:0000313" key="2">
    <source>
        <dbReference type="Proteomes" id="UP001489004"/>
    </source>
</evidence>
<sequence>MEPPKAFAFEVIQSMSAKRPEPRVIHEGEIPSTITVRLLLESGQAIARDKGGPIDQSAVFQLVRGYTLMLSPSMYGKLLPDVCLEGHEKFVVLVKPVEDEADGAPVAVS</sequence>
<evidence type="ECO:0000313" key="1">
    <source>
        <dbReference type="EMBL" id="KAK9829126.1"/>
    </source>
</evidence>
<keyword evidence="2" id="KW-1185">Reference proteome</keyword>
<comment type="caution">
    <text evidence="1">The sequence shown here is derived from an EMBL/GenBank/DDBJ whole genome shotgun (WGS) entry which is preliminary data.</text>
</comment>
<reference evidence="1 2" key="1">
    <citation type="journal article" date="2024" name="Nat. Commun.">
        <title>Phylogenomics reveals the evolutionary origins of lichenization in chlorophyte algae.</title>
        <authorList>
            <person name="Puginier C."/>
            <person name="Libourel C."/>
            <person name="Otte J."/>
            <person name="Skaloud P."/>
            <person name="Haon M."/>
            <person name="Grisel S."/>
            <person name="Petersen M."/>
            <person name="Berrin J.G."/>
            <person name="Delaux P.M."/>
            <person name="Dal Grande F."/>
            <person name="Keller J."/>
        </authorList>
    </citation>
    <scope>NUCLEOTIDE SEQUENCE [LARGE SCALE GENOMIC DNA]</scope>
    <source>
        <strain evidence="1 2">SAG 2043</strain>
    </source>
</reference>
<organism evidence="1 2">
    <name type="scientific">[Myrmecia] bisecta</name>
    <dbReference type="NCBI Taxonomy" id="41462"/>
    <lineage>
        <taxon>Eukaryota</taxon>
        <taxon>Viridiplantae</taxon>
        <taxon>Chlorophyta</taxon>
        <taxon>core chlorophytes</taxon>
        <taxon>Trebouxiophyceae</taxon>
        <taxon>Trebouxiales</taxon>
        <taxon>Trebouxiaceae</taxon>
        <taxon>Myrmecia</taxon>
    </lineage>
</organism>
<gene>
    <name evidence="1" type="ORF">WJX72_004034</name>
</gene>
<protein>
    <submittedName>
        <fullName evidence="1">Uncharacterized protein</fullName>
    </submittedName>
</protein>
<accession>A0AAW1R5M2</accession>
<dbReference type="AlphaFoldDB" id="A0AAW1R5M2"/>
<proteinExistence type="predicted"/>